<dbReference type="PANTHER" id="PTHR12919">
    <property type="entry name" value="30S RIBOSOMAL PROTEIN S16"/>
    <property type="match status" value="1"/>
</dbReference>
<organism evidence="4 5">
    <name type="scientific">Candidatus Karelsulcia muelleri</name>
    <dbReference type="NCBI Taxonomy" id="336810"/>
    <lineage>
        <taxon>Bacteria</taxon>
        <taxon>Pseudomonadati</taxon>
        <taxon>Bacteroidota</taxon>
        <taxon>Flavobacteriia</taxon>
        <taxon>Flavobacteriales</taxon>
        <taxon>Candidatus Karelsulcia</taxon>
    </lineage>
</organism>
<dbReference type="Proteomes" id="UP000257017">
    <property type="component" value="Chromosome"/>
</dbReference>
<dbReference type="SUPFAM" id="SSF54565">
    <property type="entry name" value="Ribosomal protein S16"/>
    <property type="match status" value="1"/>
</dbReference>
<dbReference type="GO" id="GO:0005737">
    <property type="term" value="C:cytoplasm"/>
    <property type="evidence" value="ECO:0007669"/>
    <property type="project" value="UniProtKB-ARBA"/>
</dbReference>
<evidence type="ECO:0000256" key="1">
    <source>
        <dbReference type="ARBA" id="ARBA00022980"/>
    </source>
</evidence>
<dbReference type="PANTHER" id="PTHR12919:SF20">
    <property type="entry name" value="SMALL RIBOSOMAL SUBUNIT PROTEIN BS16M"/>
    <property type="match status" value="1"/>
</dbReference>
<dbReference type="Pfam" id="PF00886">
    <property type="entry name" value="Ribosomal_S16"/>
    <property type="match status" value="1"/>
</dbReference>
<reference evidence="4 5" key="1">
    <citation type="submission" date="2018-03" db="EMBL/GenBank/DDBJ databases">
        <title>A parallel universe: an anciently diverged bacterial symbiosis in a Hawaiian planthopper (Hemiptera: Cixiidae) reveals rearranged nutritional responsibilities.</title>
        <authorList>
            <person name="Bennett G."/>
            <person name="Mao M."/>
        </authorList>
    </citation>
    <scope>NUCLEOTIDE SEQUENCE [LARGE SCALE GENOMIC DNA]</scope>
    <source>
        <strain evidence="4 5">OLIH</strain>
    </source>
</reference>
<accession>A0A346E124</accession>
<dbReference type="GO" id="GO:0006412">
    <property type="term" value="P:translation"/>
    <property type="evidence" value="ECO:0007669"/>
    <property type="project" value="UniProtKB-UniRule"/>
</dbReference>
<dbReference type="GO" id="GO:0015935">
    <property type="term" value="C:small ribosomal subunit"/>
    <property type="evidence" value="ECO:0007669"/>
    <property type="project" value="TreeGrafter"/>
</dbReference>
<dbReference type="Gene3D" id="3.30.1320.10">
    <property type="match status" value="1"/>
</dbReference>
<keyword evidence="2 3" id="KW-0687">Ribonucleoprotein</keyword>
<comment type="similarity">
    <text evidence="3">Belongs to the bacterial ribosomal protein bS16 family.</text>
</comment>
<gene>
    <name evidence="3" type="primary">rpsP</name>
    <name evidence="4" type="ORF">C9I73_143</name>
</gene>
<name>A0A346E124_9FLAO</name>
<dbReference type="InterPro" id="IPR023803">
    <property type="entry name" value="Ribosomal_bS16_dom_sf"/>
</dbReference>
<protein>
    <recommendedName>
        <fullName evidence="3">Small ribosomal subunit protein bS16</fullName>
    </recommendedName>
</protein>
<dbReference type="AlphaFoldDB" id="A0A346E124"/>
<sequence>MFFFLYTLFLFFNKIIMSLRIRLQRKGKKKQPFYSIVIANSNYPRDGKFIEQIGIYNPIPKPYIVEVNVDKAIYWLEQGAKPTNTVKSFLNRKGVGYKKHLLNGVKKLIFENC</sequence>
<evidence type="ECO:0000256" key="2">
    <source>
        <dbReference type="ARBA" id="ARBA00023274"/>
    </source>
</evidence>
<dbReference type="EMBL" id="CP028359">
    <property type="protein sequence ID" value="AXN02679.1"/>
    <property type="molecule type" value="Genomic_DNA"/>
</dbReference>
<evidence type="ECO:0000313" key="5">
    <source>
        <dbReference type="Proteomes" id="UP000257017"/>
    </source>
</evidence>
<dbReference type="HAMAP" id="MF_00385">
    <property type="entry name" value="Ribosomal_bS16"/>
    <property type="match status" value="1"/>
</dbReference>
<dbReference type="InterPro" id="IPR000307">
    <property type="entry name" value="Ribosomal_bS16"/>
</dbReference>
<proteinExistence type="inferred from homology"/>
<evidence type="ECO:0000256" key="3">
    <source>
        <dbReference type="HAMAP-Rule" id="MF_00385"/>
    </source>
</evidence>
<keyword evidence="1 3" id="KW-0689">Ribosomal protein</keyword>
<dbReference type="NCBIfam" id="TIGR00002">
    <property type="entry name" value="S16"/>
    <property type="match status" value="1"/>
</dbReference>
<evidence type="ECO:0000313" key="4">
    <source>
        <dbReference type="EMBL" id="AXN02679.1"/>
    </source>
</evidence>
<dbReference type="GO" id="GO:0003735">
    <property type="term" value="F:structural constituent of ribosome"/>
    <property type="evidence" value="ECO:0007669"/>
    <property type="project" value="InterPro"/>
</dbReference>